<feature type="compositionally biased region" description="Polar residues" evidence="4">
    <location>
        <begin position="347"/>
        <end position="357"/>
    </location>
</feature>
<feature type="compositionally biased region" description="Basic and acidic residues" evidence="4">
    <location>
        <begin position="1"/>
        <end position="30"/>
    </location>
</feature>
<dbReference type="Pfam" id="PF07557">
    <property type="entry name" value="Shugoshin_C"/>
    <property type="match status" value="1"/>
</dbReference>
<comment type="caution">
    <text evidence="6">The sequence shown here is derived from an EMBL/GenBank/DDBJ whole genome shotgun (WGS) entry which is preliminary data.</text>
</comment>
<keyword evidence="3" id="KW-0175">Coiled coil</keyword>
<feature type="domain" description="Shugoshin C-terminal" evidence="5">
    <location>
        <begin position="469"/>
        <end position="491"/>
    </location>
</feature>
<protein>
    <recommendedName>
        <fullName evidence="5">Shugoshin C-terminal domain-containing protein</fullName>
    </recommendedName>
</protein>
<feature type="compositionally biased region" description="Low complexity" evidence="4">
    <location>
        <begin position="167"/>
        <end position="177"/>
    </location>
</feature>
<feature type="compositionally biased region" description="Basic residues" evidence="4">
    <location>
        <begin position="505"/>
        <end position="517"/>
    </location>
</feature>
<evidence type="ECO:0000259" key="5">
    <source>
        <dbReference type="Pfam" id="PF07557"/>
    </source>
</evidence>
<feature type="coiled-coil region" evidence="3">
    <location>
        <begin position="121"/>
        <end position="155"/>
    </location>
</feature>
<dbReference type="InterPro" id="IPR011515">
    <property type="entry name" value="Shugoshin_C"/>
</dbReference>
<feature type="region of interest" description="Disordered" evidence="4">
    <location>
        <begin position="491"/>
        <end position="517"/>
    </location>
</feature>
<name>A0ABP0EWV8_CLALP</name>
<feature type="region of interest" description="Disordered" evidence="4">
    <location>
        <begin position="156"/>
        <end position="177"/>
    </location>
</feature>
<organism evidence="6 7">
    <name type="scientific">Clavelina lepadiformis</name>
    <name type="common">Light-bulb sea squirt</name>
    <name type="synonym">Ascidia lepadiformis</name>
    <dbReference type="NCBI Taxonomy" id="159417"/>
    <lineage>
        <taxon>Eukaryota</taxon>
        <taxon>Metazoa</taxon>
        <taxon>Chordata</taxon>
        <taxon>Tunicata</taxon>
        <taxon>Ascidiacea</taxon>
        <taxon>Aplousobranchia</taxon>
        <taxon>Clavelinidae</taxon>
        <taxon>Clavelina</taxon>
    </lineage>
</organism>
<evidence type="ECO:0000256" key="3">
    <source>
        <dbReference type="SAM" id="Coils"/>
    </source>
</evidence>
<feature type="compositionally biased region" description="Basic residues" evidence="4">
    <location>
        <begin position="392"/>
        <end position="405"/>
    </location>
</feature>
<sequence>MEENSEKKNVSSKYKDILKRAKESRNKLEKSFNSSQDRSFTASGIHKKKRHSKDVLSQSFVMRQASALSTKNKQLAFALAQRHKQVSELEEAMGIAQRNMMTMGINLNSREVALDATLLELRRTKEELIRNDERYQSLRSKLEELKPKLKELYDEPEENISATRNTSQSSSSSLEFSFQPRRVASSKITTRRNHSSKWHPDLTIVQETSLNHSDLEESLSNCTTPSSLNSTIYPDESEKSPLSNITLRTWINMTENDVAPVKRKKRRTSLFSDCSFDPDSFNLNDLPLEEDEEAENIKETVNSLADCGDGCEEEPQKLTKQKIAHSDKSTNQLEQENAEIVTKKPLKNSQHPTSSDESSLDKTDLSVISMELTQPIESSIFTSKKASKKVRFKNKPKKAVAKKIKTQKEGNSNKENTARKLNTVESEYFNFSSDSFITNPEKRITLSNSANVVLPMADVTNNLQETVGGRVKRRTTPVSYVEPKLNRKLRRGDKNSDVTFCRSLSPKHGRKPKKLIE</sequence>
<feature type="region of interest" description="Disordered" evidence="4">
    <location>
        <begin position="340"/>
        <end position="362"/>
    </location>
</feature>
<feature type="region of interest" description="Disordered" evidence="4">
    <location>
        <begin position="1"/>
        <end position="54"/>
    </location>
</feature>
<comment type="similarity">
    <text evidence="1">Belongs to the shugoshin family.</text>
</comment>
<feature type="region of interest" description="Disordered" evidence="4">
    <location>
        <begin position="215"/>
        <end position="239"/>
    </location>
</feature>
<feature type="compositionally biased region" description="Polar residues" evidence="4">
    <location>
        <begin position="31"/>
        <end position="42"/>
    </location>
</feature>
<evidence type="ECO:0000313" key="6">
    <source>
        <dbReference type="EMBL" id="CAK8671939.1"/>
    </source>
</evidence>
<evidence type="ECO:0000256" key="4">
    <source>
        <dbReference type="SAM" id="MobiDB-lite"/>
    </source>
</evidence>
<dbReference type="Proteomes" id="UP001642483">
    <property type="component" value="Unassembled WGS sequence"/>
</dbReference>
<dbReference type="EMBL" id="CAWYQH010000001">
    <property type="protein sequence ID" value="CAK8671939.1"/>
    <property type="molecule type" value="Genomic_DNA"/>
</dbReference>
<feature type="compositionally biased region" description="Polar residues" evidence="4">
    <location>
        <begin position="215"/>
        <end position="232"/>
    </location>
</feature>
<reference evidence="6 7" key="1">
    <citation type="submission" date="2024-02" db="EMBL/GenBank/DDBJ databases">
        <authorList>
            <person name="Daric V."/>
            <person name="Darras S."/>
        </authorList>
    </citation>
    <scope>NUCLEOTIDE SEQUENCE [LARGE SCALE GENOMIC DNA]</scope>
</reference>
<evidence type="ECO:0000313" key="7">
    <source>
        <dbReference type="Proteomes" id="UP001642483"/>
    </source>
</evidence>
<accession>A0ABP0EWV8</accession>
<feature type="region of interest" description="Disordered" evidence="4">
    <location>
        <begin position="392"/>
        <end position="414"/>
    </location>
</feature>
<keyword evidence="2" id="KW-0159">Chromosome partition</keyword>
<keyword evidence="7" id="KW-1185">Reference proteome</keyword>
<proteinExistence type="inferred from homology"/>
<evidence type="ECO:0000256" key="1">
    <source>
        <dbReference type="ARBA" id="ARBA00010845"/>
    </source>
</evidence>
<evidence type="ECO:0000256" key="2">
    <source>
        <dbReference type="ARBA" id="ARBA00022829"/>
    </source>
</evidence>
<gene>
    <name evidence="6" type="ORF">CVLEPA_LOCUS964</name>
</gene>